<name>A0ACA9KE99_9GLOM</name>
<feature type="non-terminal residue" evidence="1">
    <location>
        <position position="102"/>
    </location>
</feature>
<evidence type="ECO:0000313" key="1">
    <source>
        <dbReference type="EMBL" id="CAG8465867.1"/>
    </source>
</evidence>
<evidence type="ECO:0000313" key="2">
    <source>
        <dbReference type="Proteomes" id="UP000789860"/>
    </source>
</evidence>
<reference evidence="1" key="1">
    <citation type="submission" date="2021-06" db="EMBL/GenBank/DDBJ databases">
        <authorList>
            <person name="Kallberg Y."/>
            <person name="Tangrot J."/>
            <person name="Rosling A."/>
        </authorList>
    </citation>
    <scope>NUCLEOTIDE SEQUENCE</scope>
    <source>
        <strain evidence="1">AU212A</strain>
    </source>
</reference>
<dbReference type="EMBL" id="CAJVPM010001380">
    <property type="protein sequence ID" value="CAG8465867.1"/>
    <property type="molecule type" value="Genomic_DNA"/>
</dbReference>
<proteinExistence type="predicted"/>
<keyword evidence="2" id="KW-1185">Reference proteome</keyword>
<comment type="caution">
    <text evidence="1">The sequence shown here is derived from an EMBL/GenBank/DDBJ whole genome shotgun (WGS) entry which is preliminary data.</text>
</comment>
<dbReference type="Proteomes" id="UP000789860">
    <property type="component" value="Unassembled WGS sequence"/>
</dbReference>
<protein>
    <submittedName>
        <fullName evidence="1">5939_t:CDS:1</fullName>
    </submittedName>
</protein>
<accession>A0ACA9KE99</accession>
<gene>
    <name evidence="1" type="ORF">SCALOS_LOCUS1816</name>
</gene>
<sequence>MIKNVIENHQKTYENIFNDLKNRTTNSNAQCLLEFFYFNRIGTVKQLNTAFEKFNDVANKNNDIGKFYLGECFRCGYGTKKDPKSAIKWHEEARIECARSTD</sequence>
<organism evidence="1 2">
    <name type="scientific">Scutellospora calospora</name>
    <dbReference type="NCBI Taxonomy" id="85575"/>
    <lineage>
        <taxon>Eukaryota</taxon>
        <taxon>Fungi</taxon>
        <taxon>Fungi incertae sedis</taxon>
        <taxon>Mucoromycota</taxon>
        <taxon>Glomeromycotina</taxon>
        <taxon>Glomeromycetes</taxon>
        <taxon>Diversisporales</taxon>
        <taxon>Gigasporaceae</taxon>
        <taxon>Scutellospora</taxon>
    </lineage>
</organism>